<proteinExistence type="predicted"/>
<dbReference type="AlphaFoldDB" id="A0A183AKZ4"/>
<reference evidence="2 3" key="2">
    <citation type="submission" date="2018-11" db="EMBL/GenBank/DDBJ databases">
        <authorList>
            <consortium name="Pathogen Informatics"/>
        </authorList>
    </citation>
    <scope>NUCLEOTIDE SEQUENCE [LARGE SCALE GENOMIC DNA]</scope>
    <source>
        <strain evidence="2 3">Egypt</strain>
    </source>
</reference>
<keyword evidence="1" id="KW-0812">Transmembrane</keyword>
<evidence type="ECO:0000313" key="4">
    <source>
        <dbReference type="WBParaSite" id="ECPE_0000764501-mRNA-1"/>
    </source>
</evidence>
<feature type="transmembrane region" description="Helical" evidence="1">
    <location>
        <begin position="52"/>
        <end position="72"/>
    </location>
</feature>
<gene>
    <name evidence="2" type="ORF">ECPE_LOCUS7629</name>
</gene>
<dbReference type="WBParaSite" id="ECPE_0000764501-mRNA-1">
    <property type="protein sequence ID" value="ECPE_0000764501-mRNA-1"/>
    <property type="gene ID" value="ECPE_0000764501"/>
</dbReference>
<name>A0A183AKZ4_9TREM</name>
<keyword evidence="1" id="KW-0472">Membrane</keyword>
<protein>
    <submittedName>
        <fullName evidence="4">Membrane magnesium transporter</fullName>
    </submittedName>
</protein>
<reference evidence="4" key="1">
    <citation type="submission" date="2016-06" db="UniProtKB">
        <authorList>
            <consortium name="WormBaseParasite"/>
        </authorList>
    </citation>
    <scope>IDENTIFICATION</scope>
</reference>
<feature type="transmembrane region" description="Helical" evidence="1">
    <location>
        <begin position="6"/>
        <end position="26"/>
    </location>
</feature>
<evidence type="ECO:0000256" key="1">
    <source>
        <dbReference type="SAM" id="Phobius"/>
    </source>
</evidence>
<dbReference type="EMBL" id="UZAN01044864">
    <property type="protein sequence ID" value="VDP81622.1"/>
    <property type="molecule type" value="Genomic_DNA"/>
</dbReference>
<keyword evidence="1" id="KW-1133">Transmembrane helix</keyword>
<evidence type="ECO:0000313" key="2">
    <source>
        <dbReference type="EMBL" id="VDP81622.1"/>
    </source>
</evidence>
<keyword evidence="3" id="KW-1185">Reference proteome</keyword>
<dbReference type="Proteomes" id="UP000272942">
    <property type="component" value="Unassembled WGS sequence"/>
</dbReference>
<organism evidence="4">
    <name type="scientific">Echinostoma caproni</name>
    <dbReference type="NCBI Taxonomy" id="27848"/>
    <lineage>
        <taxon>Eukaryota</taxon>
        <taxon>Metazoa</taxon>
        <taxon>Spiralia</taxon>
        <taxon>Lophotrochozoa</taxon>
        <taxon>Platyhelminthes</taxon>
        <taxon>Trematoda</taxon>
        <taxon>Digenea</taxon>
        <taxon>Plagiorchiida</taxon>
        <taxon>Echinostomata</taxon>
        <taxon>Echinostomatoidea</taxon>
        <taxon>Echinostomatidae</taxon>
        <taxon>Echinostoma</taxon>
    </lineage>
</organism>
<accession>A0A183AKZ4</accession>
<sequence>MTLSLFGLGLLTTVFSLWGIIAVWLGRKSLIHGSFKFPIQSPSAPILMRGQYAITIGVVAVVQTAFALFGLAGQNEIRRQYDSFVRRAVQNYISVESNDIESQMLATLMHLVSFCFLSGRPFSVLLPYFLDLPVCTPEVIPIEQNLLL</sequence>
<evidence type="ECO:0000313" key="3">
    <source>
        <dbReference type="Proteomes" id="UP000272942"/>
    </source>
</evidence>